<dbReference type="GO" id="GO:0006915">
    <property type="term" value="P:apoptotic process"/>
    <property type="evidence" value="ECO:0007669"/>
    <property type="project" value="UniProtKB-KW"/>
</dbReference>
<dbReference type="Pfam" id="PF01335">
    <property type="entry name" value="DED"/>
    <property type="match status" value="1"/>
</dbReference>
<feature type="domain" description="Caspase family p20" evidence="6">
    <location>
        <begin position="253"/>
        <end position="348"/>
    </location>
</feature>
<dbReference type="PANTHER" id="PTHR48169:SF3">
    <property type="entry name" value="CASP8 AND FADD LIKE APOPTOSIS REGULATOR"/>
    <property type="match status" value="1"/>
</dbReference>
<dbReference type="RefSeq" id="XP_029968374.1">
    <property type="nucleotide sequence ID" value="XM_030112514.1"/>
</dbReference>
<dbReference type="GO" id="GO:0006508">
    <property type="term" value="P:proteolysis"/>
    <property type="evidence" value="ECO:0007669"/>
    <property type="project" value="InterPro"/>
</dbReference>
<dbReference type="SMART" id="SM00031">
    <property type="entry name" value="DED"/>
    <property type="match status" value="2"/>
</dbReference>
<dbReference type="SUPFAM" id="SSF52129">
    <property type="entry name" value="Caspase-like"/>
    <property type="match status" value="1"/>
</dbReference>
<dbReference type="Gene3D" id="1.10.533.10">
    <property type="entry name" value="Death Domain, Fas"/>
    <property type="match status" value="2"/>
</dbReference>
<evidence type="ECO:0000259" key="5">
    <source>
        <dbReference type="PROSITE" id="PS50168"/>
    </source>
</evidence>
<feature type="region of interest" description="Disordered" evidence="4">
    <location>
        <begin position="188"/>
        <end position="209"/>
    </location>
</feature>
<dbReference type="OMA" id="MPQHRDY"/>
<dbReference type="Proteomes" id="UP000472267">
    <property type="component" value="Chromosome 16"/>
</dbReference>
<evidence type="ECO:0000256" key="1">
    <source>
        <dbReference type="ARBA" id="ARBA00010134"/>
    </source>
</evidence>
<proteinExistence type="inferred from homology"/>
<keyword evidence="2" id="KW-0053">Apoptosis</keyword>
<reference evidence="7" key="3">
    <citation type="submission" date="2025-09" db="UniProtKB">
        <authorList>
            <consortium name="Ensembl"/>
        </authorList>
    </citation>
    <scope>IDENTIFICATION</scope>
</reference>
<dbReference type="InterPro" id="IPR001875">
    <property type="entry name" value="DED_dom"/>
</dbReference>
<dbReference type="Pfam" id="PF00656">
    <property type="entry name" value="Peptidase_C14"/>
    <property type="match status" value="1"/>
</dbReference>
<evidence type="ECO:0008006" key="9">
    <source>
        <dbReference type="Google" id="ProtNLM"/>
    </source>
</evidence>
<dbReference type="GeneID" id="115403566"/>
<dbReference type="GO" id="GO:0042981">
    <property type="term" value="P:regulation of apoptotic process"/>
    <property type="evidence" value="ECO:0007669"/>
    <property type="project" value="InterPro"/>
</dbReference>
<protein>
    <recommendedName>
        <fullName evidence="9">CASP8 and FADD-like apoptosis regulator</fullName>
    </recommendedName>
</protein>
<dbReference type="SMART" id="SM00115">
    <property type="entry name" value="CASc"/>
    <property type="match status" value="1"/>
</dbReference>
<dbReference type="FunFam" id="1.10.533.10:FF:000016">
    <property type="entry name" value="CASP8 and FADD-like apoptosis regulator"/>
    <property type="match status" value="1"/>
</dbReference>
<feature type="domain" description="DED" evidence="5">
    <location>
        <begin position="11"/>
        <end position="83"/>
    </location>
</feature>
<name>A0A672J0E7_SALFA</name>
<dbReference type="GO" id="GO:0005737">
    <property type="term" value="C:cytoplasm"/>
    <property type="evidence" value="ECO:0007669"/>
    <property type="project" value="UniProtKB-ARBA"/>
</dbReference>
<reference evidence="7" key="1">
    <citation type="submission" date="2019-06" db="EMBL/GenBank/DDBJ databases">
        <authorList>
            <consortium name="Wellcome Sanger Institute Data Sharing"/>
        </authorList>
    </citation>
    <scope>NUCLEOTIDE SEQUENCE [LARGE SCALE GENOMIC DNA]</scope>
</reference>
<evidence type="ECO:0000256" key="3">
    <source>
        <dbReference type="ARBA" id="ARBA00022737"/>
    </source>
</evidence>
<feature type="compositionally biased region" description="Low complexity" evidence="4">
    <location>
        <begin position="189"/>
        <end position="209"/>
    </location>
</feature>
<keyword evidence="8" id="KW-1185">Reference proteome</keyword>
<dbReference type="PANTHER" id="PTHR48169">
    <property type="entry name" value="DED DOMAIN-CONTAINING PROTEIN"/>
    <property type="match status" value="1"/>
</dbReference>
<dbReference type="PROSITE" id="PS50208">
    <property type="entry name" value="CASPASE_P20"/>
    <property type="match status" value="1"/>
</dbReference>
<feature type="domain" description="DED" evidence="5">
    <location>
        <begin position="101"/>
        <end position="179"/>
    </location>
</feature>
<evidence type="ECO:0000313" key="7">
    <source>
        <dbReference type="Ensembl" id="ENSSFAP00005046799.1"/>
    </source>
</evidence>
<organism evidence="7 8">
    <name type="scientific">Salarias fasciatus</name>
    <name type="common">Jewelled blenny</name>
    <name type="synonym">Blennius fasciatus</name>
    <dbReference type="NCBI Taxonomy" id="181472"/>
    <lineage>
        <taxon>Eukaryota</taxon>
        <taxon>Metazoa</taxon>
        <taxon>Chordata</taxon>
        <taxon>Craniata</taxon>
        <taxon>Vertebrata</taxon>
        <taxon>Euteleostomi</taxon>
        <taxon>Actinopterygii</taxon>
        <taxon>Neopterygii</taxon>
        <taxon>Teleostei</taxon>
        <taxon>Neoteleostei</taxon>
        <taxon>Acanthomorphata</taxon>
        <taxon>Ovalentaria</taxon>
        <taxon>Blenniimorphae</taxon>
        <taxon>Blenniiformes</taxon>
        <taxon>Blennioidei</taxon>
        <taxon>Blenniidae</taxon>
        <taxon>Salariinae</taxon>
        <taxon>Salarias</taxon>
    </lineage>
</organism>
<dbReference type="InterPro" id="IPR011600">
    <property type="entry name" value="Pept_C14_caspase"/>
</dbReference>
<reference evidence="7" key="2">
    <citation type="submission" date="2025-08" db="UniProtKB">
        <authorList>
            <consortium name="Ensembl"/>
        </authorList>
    </citation>
    <scope>IDENTIFICATION</scope>
</reference>
<keyword evidence="3" id="KW-0677">Repeat</keyword>
<dbReference type="Ensembl" id="ENSSFAT00005048388.1">
    <property type="protein sequence ID" value="ENSSFAP00005046799.1"/>
    <property type="gene ID" value="ENSSFAG00005022793.1"/>
</dbReference>
<dbReference type="InterPro" id="IPR029030">
    <property type="entry name" value="Caspase-like_dom_sf"/>
</dbReference>
<evidence type="ECO:0000313" key="8">
    <source>
        <dbReference type="Proteomes" id="UP000472267"/>
    </source>
</evidence>
<evidence type="ECO:0000256" key="2">
    <source>
        <dbReference type="ARBA" id="ARBA00022703"/>
    </source>
</evidence>
<dbReference type="SUPFAM" id="SSF47986">
    <property type="entry name" value="DEATH domain"/>
    <property type="match status" value="1"/>
</dbReference>
<gene>
    <name evidence="7" type="primary">cflar</name>
</gene>
<dbReference type="GO" id="GO:0004197">
    <property type="term" value="F:cysteine-type endopeptidase activity"/>
    <property type="evidence" value="ECO:0007669"/>
    <property type="project" value="InterPro"/>
</dbReference>
<dbReference type="CDD" id="cd08340">
    <property type="entry name" value="DED_c-FLIP_r2"/>
    <property type="match status" value="1"/>
</dbReference>
<dbReference type="InterPro" id="IPR001309">
    <property type="entry name" value="Pept_C14_p20"/>
</dbReference>
<dbReference type="OrthoDB" id="8816507at2759"/>
<dbReference type="PROSITE" id="PS50168">
    <property type="entry name" value="DED"/>
    <property type="match status" value="2"/>
</dbReference>
<dbReference type="InterPro" id="IPR015917">
    <property type="entry name" value="Pept_C14A"/>
</dbReference>
<dbReference type="InParanoid" id="A0A672J0E7"/>
<dbReference type="InterPro" id="IPR011029">
    <property type="entry name" value="DEATH-like_dom_sf"/>
</dbReference>
<dbReference type="AlphaFoldDB" id="A0A672J0E7"/>
<sequence>MCDSMDVPDERHLQQINQIAEALSSGERRTLSYLCECLDSDSSVARVKETLKCKVRCHQDARLLLTELMLRLGRFDVLTKLYQIDRNDAEGTLRYTQALPGFRVLMANISENLLKEDLDAMKFLLGNTLSREKIENAENFLDVIIEMEKLDLVSPERVDLVEKCLNNIGRIDLAKKVTAYKMSVQTLGPVSSPQQSHSHSQVSQRGGQSQCIVRGNMVSPVGREQSSQSSRESYKFNANPRGVCVIIDCVGNDGGMLAETFKALHFNVTLHQWLSVSDMHAVLIDISRQRENFRADAFVCCIISRGATDHLLGTSVHGRGLSMAAVRRLFTAEACPWLAGKPKLFFIQRYSVLEFVPHARMEYRDEDLETDGCDSPSTSIPVDADVFWSHCWTEEHQLERECHHSIYLKALTEALGKSHRRKASIVDVHTEVNGAIFEHNKRNPAANYHIDLRHTLTKQVFLD</sequence>
<evidence type="ECO:0000259" key="6">
    <source>
        <dbReference type="PROSITE" id="PS50208"/>
    </source>
</evidence>
<comment type="similarity">
    <text evidence="1">Belongs to the peptidase C14A family.</text>
</comment>
<evidence type="ECO:0000256" key="4">
    <source>
        <dbReference type="SAM" id="MobiDB-lite"/>
    </source>
</evidence>
<accession>A0A672J0E7</accession>
<dbReference type="Gene3D" id="3.40.50.1460">
    <property type="match status" value="1"/>
</dbReference>